<dbReference type="AlphaFoldDB" id="A0A0F9H9H6"/>
<reference evidence="1" key="1">
    <citation type="journal article" date="2015" name="Nature">
        <title>Complex archaea that bridge the gap between prokaryotes and eukaryotes.</title>
        <authorList>
            <person name="Spang A."/>
            <person name="Saw J.H."/>
            <person name="Jorgensen S.L."/>
            <person name="Zaremba-Niedzwiedzka K."/>
            <person name="Martijn J."/>
            <person name="Lind A.E."/>
            <person name="van Eijk R."/>
            <person name="Schleper C."/>
            <person name="Guy L."/>
            <person name="Ettema T.J."/>
        </authorList>
    </citation>
    <scope>NUCLEOTIDE SEQUENCE</scope>
</reference>
<sequence>MYTIKKFQHGEVIKSVKINCGTAGIKAKGIMWVVMLDSEPFFTPNRMTGKRELVSHSRKCTAQKEADYFNQT</sequence>
<comment type="caution">
    <text evidence="1">The sequence shown here is derived from an EMBL/GenBank/DDBJ whole genome shotgun (WGS) entry which is preliminary data.</text>
</comment>
<evidence type="ECO:0000313" key="1">
    <source>
        <dbReference type="EMBL" id="KKL99681.1"/>
    </source>
</evidence>
<proteinExistence type="predicted"/>
<name>A0A0F9H9H6_9ZZZZ</name>
<gene>
    <name evidence="1" type="ORF">LCGC14_1811990</name>
</gene>
<protein>
    <submittedName>
        <fullName evidence="1">Uncharacterized protein</fullName>
    </submittedName>
</protein>
<organism evidence="1">
    <name type="scientific">marine sediment metagenome</name>
    <dbReference type="NCBI Taxonomy" id="412755"/>
    <lineage>
        <taxon>unclassified sequences</taxon>
        <taxon>metagenomes</taxon>
        <taxon>ecological metagenomes</taxon>
    </lineage>
</organism>
<dbReference type="EMBL" id="LAZR01017615">
    <property type="protein sequence ID" value="KKL99681.1"/>
    <property type="molecule type" value="Genomic_DNA"/>
</dbReference>
<accession>A0A0F9H9H6</accession>